<feature type="transmembrane region" description="Helical" evidence="7">
    <location>
        <begin position="742"/>
        <end position="765"/>
    </location>
</feature>
<dbReference type="Proteomes" id="UP000255284">
    <property type="component" value="Unassembled WGS sequence"/>
</dbReference>
<organism evidence="9 10">
    <name type="scientific">Mobiluncus mulieris</name>
    <dbReference type="NCBI Taxonomy" id="2052"/>
    <lineage>
        <taxon>Bacteria</taxon>
        <taxon>Bacillati</taxon>
        <taxon>Actinomycetota</taxon>
        <taxon>Actinomycetes</taxon>
        <taxon>Actinomycetales</taxon>
        <taxon>Actinomycetaceae</taxon>
        <taxon>Mobiluncus</taxon>
    </lineage>
</organism>
<evidence type="ECO:0000256" key="5">
    <source>
        <dbReference type="ARBA" id="ARBA00023136"/>
    </source>
</evidence>
<feature type="transmembrane region" description="Helical" evidence="7">
    <location>
        <begin position="525"/>
        <end position="542"/>
    </location>
</feature>
<comment type="caution">
    <text evidence="9">The sequence shown here is derived from an EMBL/GenBank/DDBJ whole genome shotgun (WGS) entry which is preliminary data.</text>
</comment>
<feature type="transmembrane region" description="Helical" evidence="7">
    <location>
        <begin position="710"/>
        <end position="730"/>
    </location>
</feature>
<dbReference type="GO" id="GO:0005886">
    <property type="term" value="C:plasma membrane"/>
    <property type="evidence" value="ECO:0007669"/>
    <property type="project" value="UniProtKB-SubCell"/>
</dbReference>
<evidence type="ECO:0000256" key="3">
    <source>
        <dbReference type="ARBA" id="ARBA00022692"/>
    </source>
</evidence>
<feature type="domain" description="ComEC/Rec2-related protein" evidence="8">
    <location>
        <begin position="477"/>
        <end position="758"/>
    </location>
</feature>
<evidence type="ECO:0000256" key="2">
    <source>
        <dbReference type="ARBA" id="ARBA00022475"/>
    </source>
</evidence>
<dbReference type="EMBL" id="UGGQ01000006">
    <property type="protein sequence ID" value="STO16790.1"/>
    <property type="molecule type" value="Genomic_DNA"/>
</dbReference>
<feature type="transmembrane region" description="Helical" evidence="7">
    <location>
        <begin position="656"/>
        <end position="679"/>
    </location>
</feature>
<keyword evidence="4 7" id="KW-1133">Transmembrane helix</keyword>
<feature type="compositionally biased region" description="Low complexity" evidence="6">
    <location>
        <begin position="328"/>
        <end position="351"/>
    </location>
</feature>
<reference evidence="9 10" key="1">
    <citation type="submission" date="2018-06" db="EMBL/GenBank/DDBJ databases">
        <authorList>
            <consortium name="Pathogen Informatics"/>
            <person name="Doyle S."/>
        </authorList>
    </citation>
    <scope>NUCLEOTIDE SEQUENCE [LARGE SCALE GENOMIC DNA]</scope>
    <source>
        <strain evidence="9 10">NCTC11819</strain>
    </source>
</reference>
<feature type="compositionally biased region" description="Basic residues" evidence="6">
    <location>
        <begin position="201"/>
        <end position="211"/>
    </location>
</feature>
<comment type="subcellular location">
    <subcellularLocation>
        <location evidence="1">Cell membrane</location>
        <topology evidence="1">Multi-pass membrane protein</topology>
    </subcellularLocation>
</comment>
<feature type="transmembrane region" description="Helical" evidence="7">
    <location>
        <begin position="137"/>
        <end position="155"/>
    </location>
</feature>
<feature type="transmembrane region" description="Helical" evidence="7">
    <location>
        <begin position="622"/>
        <end position="644"/>
    </location>
</feature>
<feature type="transmembrane region" description="Helical" evidence="7">
    <location>
        <begin position="494"/>
        <end position="518"/>
    </location>
</feature>
<dbReference type="NCBIfam" id="TIGR00360">
    <property type="entry name" value="ComEC_N-term"/>
    <property type="match status" value="1"/>
</dbReference>
<dbReference type="InterPro" id="IPR004477">
    <property type="entry name" value="ComEC_N"/>
</dbReference>
<feature type="transmembrane region" description="Helical" evidence="7">
    <location>
        <begin position="110"/>
        <end position="131"/>
    </location>
</feature>
<dbReference type="RefSeq" id="WP_255312868.1">
    <property type="nucleotide sequence ID" value="NZ_JACHMA010000001.1"/>
</dbReference>
<feature type="region of interest" description="Disordered" evidence="6">
    <location>
        <begin position="158"/>
        <end position="189"/>
    </location>
</feature>
<dbReference type="PANTHER" id="PTHR30619">
    <property type="entry name" value="DNA INTERNALIZATION/COMPETENCE PROTEIN COMEC/REC2"/>
    <property type="match status" value="1"/>
</dbReference>
<dbReference type="AlphaFoldDB" id="A0A8G2M5W8"/>
<protein>
    <submittedName>
        <fullName evidence="9">ComEC/Rec2-related protein</fullName>
    </submittedName>
</protein>
<evidence type="ECO:0000256" key="6">
    <source>
        <dbReference type="SAM" id="MobiDB-lite"/>
    </source>
</evidence>
<keyword evidence="2" id="KW-1003">Cell membrane</keyword>
<evidence type="ECO:0000256" key="4">
    <source>
        <dbReference type="ARBA" id="ARBA00022989"/>
    </source>
</evidence>
<dbReference type="Pfam" id="PF03772">
    <property type="entry name" value="Competence"/>
    <property type="match status" value="1"/>
</dbReference>
<gene>
    <name evidence="9" type="ORF">NCTC11819_01366</name>
</gene>
<feature type="region of interest" description="Disordered" evidence="6">
    <location>
        <begin position="323"/>
        <end position="372"/>
    </location>
</feature>
<dbReference type="GeneID" id="61168570"/>
<evidence type="ECO:0000256" key="1">
    <source>
        <dbReference type="ARBA" id="ARBA00004651"/>
    </source>
</evidence>
<feature type="region of interest" description="Disordered" evidence="6">
    <location>
        <begin position="201"/>
        <end position="226"/>
    </location>
</feature>
<keyword evidence="5 7" id="KW-0472">Membrane</keyword>
<proteinExistence type="predicted"/>
<evidence type="ECO:0000259" key="8">
    <source>
        <dbReference type="Pfam" id="PF03772"/>
    </source>
</evidence>
<feature type="compositionally biased region" description="Basic residues" evidence="6">
    <location>
        <begin position="158"/>
        <end position="171"/>
    </location>
</feature>
<feature type="compositionally biased region" description="Basic and acidic residues" evidence="6">
    <location>
        <begin position="172"/>
        <end position="183"/>
    </location>
</feature>
<sequence length="784" mass="83925">MIKRGFWRNYGLGFGLDENHGHLADTQWEVTNPSETATRGLTNREIPSPALNAWKHLTGLDSDADKAPQTVTHLNANADEFTNELNTQGYLARRVRQDTDRVPRPLDFRLAIPAAALWVSLLVAGWCGALGLVPSSWIAGVALGISLVAAGVTRTRNRKHRLYPRGNNRRHPGTETERDKSENPKGATAGYYRVDLGKHRLYPRGNNRRHPGTGTERDKSENPKGASAGYYRVDLGKHRLYPLGSAAALIALAAFAVGLGFAGHAANLAIAASDPLAAIGADPSHRFEIQAQVITSPRLMTFGHSAEKTPQPDRRFEASATATNVRFNPTNPNHNPTNPNLTNHNPTNHNPTSPPTNPATPTATNPKSSNTNQSYRVTLQAKFLIWRGSTYHTRAKLQVKGKGWADIPLGATVSLRTGLARLDPSGEFLGLAKAPGTPRIIAPPSGRFIFVNAVRSRLAEAGTHLAPETRAMIGAMSLGLTQNQSQSDRDAMQIAGLSHLTAVSGLHLSVLLGLALGLTARAPRAIQVAAAGAMMIVFLGMLEGSASVTRAAAMGSVTLLGLALARPAKSIAALSLAVMAMLLVNPWQAASWGFALSVVATFSIVTLGQTLSRWLATFLPRFLALPLAISLSAQLGCQPLMLILRGKLQLFSLPANLLTGAVSSIVTVGGLVLVVLAAITHLGITLAQFATFLEPASTLIFAPFSPLTEVIAQVTGLAANWILGVARFFSRLQGAEIPWIESGYGIFGILVVTLAFLWLAGRYAYLRHWSVSLGSPFRFHEVPF</sequence>
<evidence type="ECO:0000313" key="10">
    <source>
        <dbReference type="Proteomes" id="UP000255284"/>
    </source>
</evidence>
<feature type="transmembrane region" description="Helical" evidence="7">
    <location>
        <begin position="571"/>
        <end position="588"/>
    </location>
</feature>
<accession>A0A8G2M5W8</accession>
<dbReference type="InterPro" id="IPR052159">
    <property type="entry name" value="Competence_DNA_uptake"/>
</dbReference>
<dbReference type="PANTHER" id="PTHR30619:SF7">
    <property type="entry name" value="BETA-LACTAMASE DOMAIN PROTEIN"/>
    <property type="match status" value="1"/>
</dbReference>
<feature type="transmembrane region" description="Helical" evidence="7">
    <location>
        <begin position="594"/>
        <end position="615"/>
    </location>
</feature>
<name>A0A8G2M5W8_9ACTO</name>
<keyword evidence="3 7" id="KW-0812">Transmembrane</keyword>
<feature type="transmembrane region" description="Helical" evidence="7">
    <location>
        <begin position="240"/>
        <end position="262"/>
    </location>
</feature>
<evidence type="ECO:0000313" key="9">
    <source>
        <dbReference type="EMBL" id="STO16790.1"/>
    </source>
</evidence>
<evidence type="ECO:0000256" key="7">
    <source>
        <dbReference type="SAM" id="Phobius"/>
    </source>
</evidence>